<dbReference type="PROSITE" id="PS51421">
    <property type="entry name" value="RAS"/>
    <property type="match status" value="1"/>
</dbReference>
<name>A0A2P6P7X8_ROSCH</name>
<dbReference type="FunFam" id="3.40.50.300:FF:001447">
    <property type="entry name" value="Ras-related protein Rab-1B"/>
    <property type="match status" value="1"/>
</dbReference>
<evidence type="ECO:0000256" key="2">
    <source>
        <dbReference type="ARBA" id="ARBA00006270"/>
    </source>
</evidence>
<dbReference type="PRINTS" id="PR00449">
    <property type="entry name" value="RASTRNSFRMNG"/>
</dbReference>
<dbReference type="Proteomes" id="UP000238479">
    <property type="component" value="Chromosome 7"/>
</dbReference>
<proteinExistence type="inferred from homology"/>
<sequence length="165" mass="18464">MAAPPYDHFKKLLVLGDSGVGKTSLLLRFSDIPIGTDLSVKTIEMDNEWVKLQICDTNSQERLFKKITRACYEAADGILLVYDVTNESSFLHVRDWIRKNIHSSSNNVKKVLVGNKADMDDESKRAVSRARGQTLADVCDIMFLETSAKTNKNVEDVFFALASCT</sequence>
<dbReference type="GO" id="GO:0003924">
    <property type="term" value="F:GTPase activity"/>
    <property type="evidence" value="ECO:0007669"/>
    <property type="project" value="InterPro"/>
</dbReference>
<evidence type="ECO:0000256" key="3">
    <source>
        <dbReference type="ARBA" id="ARBA00022741"/>
    </source>
</evidence>
<dbReference type="Gramene" id="PRQ18043">
    <property type="protein sequence ID" value="PRQ18043"/>
    <property type="gene ID" value="RchiOBHm_Chr7g0201581"/>
</dbReference>
<dbReference type="SMART" id="SM00174">
    <property type="entry name" value="RHO"/>
    <property type="match status" value="1"/>
</dbReference>
<keyword evidence="6" id="KW-0378">Hydrolase</keyword>
<organism evidence="6 7">
    <name type="scientific">Rosa chinensis</name>
    <name type="common">China rose</name>
    <dbReference type="NCBI Taxonomy" id="74649"/>
    <lineage>
        <taxon>Eukaryota</taxon>
        <taxon>Viridiplantae</taxon>
        <taxon>Streptophyta</taxon>
        <taxon>Embryophyta</taxon>
        <taxon>Tracheophyta</taxon>
        <taxon>Spermatophyta</taxon>
        <taxon>Magnoliopsida</taxon>
        <taxon>eudicotyledons</taxon>
        <taxon>Gunneridae</taxon>
        <taxon>Pentapetalae</taxon>
        <taxon>rosids</taxon>
        <taxon>fabids</taxon>
        <taxon>Rosales</taxon>
        <taxon>Rosaceae</taxon>
        <taxon>Rosoideae</taxon>
        <taxon>Rosoideae incertae sedis</taxon>
        <taxon>Rosa</taxon>
    </lineage>
</organism>
<evidence type="ECO:0000313" key="6">
    <source>
        <dbReference type="EMBL" id="PRQ18043.1"/>
    </source>
</evidence>
<dbReference type="InterPro" id="IPR005225">
    <property type="entry name" value="Small_GTP-bd"/>
</dbReference>
<comment type="similarity">
    <text evidence="2">Belongs to the small GTPase superfamily. Rab family.</text>
</comment>
<dbReference type="OrthoDB" id="10373606at2759"/>
<dbReference type="STRING" id="74649.A0A2P6P7X8"/>
<keyword evidence="7" id="KW-1185">Reference proteome</keyword>
<evidence type="ECO:0000313" key="7">
    <source>
        <dbReference type="Proteomes" id="UP000238479"/>
    </source>
</evidence>
<dbReference type="InterPro" id="IPR001806">
    <property type="entry name" value="Small_GTPase"/>
</dbReference>
<evidence type="ECO:0000256" key="1">
    <source>
        <dbReference type="ARBA" id="ARBA00004394"/>
    </source>
</evidence>
<keyword evidence="3" id="KW-0547">Nucleotide-binding</keyword>
<dbReference type="SMART" id="SM00173">
    <property type="entry name" value="RAS"/>
    <property type="match status" value="1"/>
</dbReference>
<gene>
    <name evidence="6" type="ORF">RchiOBHm_Chr7g0201581</name>
</gene>
<comment type="subcellular location">
    <subcellularLocation>
        <location evidence="1">Golgi apparatus membrane</location>
    </subcellularLocation>
</comment>
<dbReference type="PROSITE" id="PS51419">
    <property type="entry name" value="RAB"/>
    <property type="match status" value="1"/>
</dbReference>
<dbReference type="SUPFAM" id="SSF52540">
    <property type="entry name" value="P-loop containing nucleoside triphosphate hydrolases"/>
    <property type="match status" value="1"/>
</dbReference>
<dbReference type="GO" id="GO:0005525">
    <property type="term" value="F:GTP binding"/>
    <property type="evidence" value="ECO:0007669"/>
    <property type="project" value="UniProtKB-KW"/>
</dbReference>
<dbReference type="InterPro" id="IPR050305">
    <property type="entry name" value="Small_GTPase_Rab"/>
</dbReference>
<dbReference type="EMBL" id="PDCK01000045">
    <property type="protein sequence ID" value="PRQ18043.1"/>
    <property type="molecule type" value="Genomic_DNA"/>
</dbReference>
<dbReference type="GO" id="GO:0000139">
    <property type="term" value="C:Golgi membrane"/>
    <property type="evidence" value="ECO:0007669"/>
    <property type="project" value="UniProtKB-SubCell"/>
</dbReference>
<dbReference type="AlphaFoldDB" id="A0A2P6P7X8"/>
<dbReference type="NCBIfam" id="TIGR00231">
    <property type="entry name" value="small_GTP"/>
    <property type="match status" value="1"/>
</dbReference>
<comment type="caution">
    <text evidence="6">The sequence shown here is derived from an EMBL/GenBank/DDBJ whole genome shotgun (WGS) entry which is preliminary data.</text>
</comment>
<dbReference type="Pfam" id="PF00071">
    <property type="entry name" value="Ras"/>
    <property type="match status" value="1"/>
</dbReference>
<reference evidence="6 7" key="1">
    <citation type="journal article" date="2018" name="Nat. Genet.">
        <title>The Rosa genome provides new insights in the design of modern roses.</title>
        <authorList>
            <person name="Bendahmane M."/>
        </authorList>
    </citation>
    <scope>NUCLEOTIDE SEQUENCE [LARGE SCALE GENOMIC DNA]</scope>
    <source>
        <strain evidence="7">cv. Old Blush</strain>
    </source>
</reference>
<accession>A0A2P6P7X8</accession>
<dbReference type="InterPro" id="IPR027417">
    <property type="entry name" value="P-loop_NTPase"/>
</dbReference>
<keyword evidence="5" id="KW-0449">Lipoprotein</keyword>
<dbReference type="Gene3D" id="3.40.50.300">
    <property type="entry name" value="P-loop containing nucleotide triphosphate hydrolases"/>
    <property type="match status" value="1"/>
</dbReference>
<dbReference type="PANTHER" id="PTHR47980">
    <property type="entry name" value="LD44762P"/>
    <property type="match status" value="1"/>
</dbReference>
<evidence type="ECO:0000256" key="5">
    <source>
        <dbReference type="ARBA" id="ARBA00023288"/>
    </source>
</evidence>
<dbReference type="SMART" id="SM00175">
    <property type="entry name" value="RAB"/>
    <property type="match status" value="1"/>
</dbReference>
<evidence type="ECO:0000256" key="4">
    <source>
        <dbReference type="ARBA" id="ARBA00023134"/>
    </source>
</evidence>
<protein>
    <submittedName>
        <fullName evidence="6">Putative small GTPase superfamily, P-loop containing nucleoside triphosphate hydrolase</fullName>
    </submittedName>
</protein>
<keyword evidence="4" id="KW-0342">GTP-binding</keyword>